<dbReference type="Proteomes" id="UP000241769">
    <property type="component" value="Unassembled WGS sequence"/>
</dbReference>
<reference evidence="1 2" key="1">
    <citation type="journal article" date="2018" name="Genome Biol. Evol.">
        <title>Multiple Roots of Fruiting Body Formation in Amoebozoa.</title>
        <authorList>
            <person name="Hillmann F."/>
            <person name="Forbes G."/>
            <person name="Novohradska S."/>
            <person name="Ferling I."/>
            <person name="Riege K."/>
            <person name="Groth M."/>
            <person name="Westermann M."/>
            <person name="Marz M."/>
            <person name="Spaller T."/>
            <person name="Winckler T."/>
            <person name="Schaap P."/>
            <person name="Glockner G."/>
        </authorList>
    </citation>
    <scope>NUCLEOTIDE SEQUENCE [LARGE SCALE GENOMIC DNA]</scope>
    <source>
        <strain evidence="1 2">Jena</strain>
    </source>
</reference>
<dbReference type="EMBL" id="MDYQ01000312">
    <property type="protein sequence ID" value="PRP76605.1"/>
    <property type="molecule type" value="Genomic_DNA"/>
</dbReference>
<organism evidence="1 2">
    <name type="scientific">Planoprotostelium fungivorum</name>
    <dbReference type="NCBI Taxonomy" id="1890364"/>
    <lineage>
        <taxon>Eukaryota</taxon>
        <taxon>Amoebozoa</taxon>
        <taxon>Evosea</taxon>
        <taxon>Variosea</taxon>
        <taxon>Cavosteliida</taxon>
        <taxon>Cavosteliaceae</taxon>
        <taxon>Planoprotostelium</taxon>
    </lineage>
</organism>
<comment type="caution">
    <text evidence="1">The sequence shown here is derived from an EMBL/GenBank/DDBJ whole genome shotgun (WGS) entry which is preliminary data.</text>
</comment>
<accession>A0A2P6MY33</accession>
<evidence type="ECO:0000313" key="1">
    <source>
        <dbReference type="EMBL" id="PRP76605.1"/>
    </source>
</evidence>
<keyword evidence="2" id="KW-1185">Reference proteome</keyword>
<name>A0A2P6MY33_9EUKA</name>
<dbReference type="InParanoid" id="A0A2P6MY33"/>
<sequence length="48" mass="5393">MRSIGMGGRPLLAAVNISQFSNIDQRLTATDFKRKKRKLRSTESTAQL</sequence>
<proteinExistence type="predicted"/>
<evidence type="ECO:0000313" key="2">
    <source>
        <dbReference type="Proteomes" id="UP000241769"/>
    </source>
</evidence>
<protein>
    <submittedName>
        <fullName evidence="1">Uncharacterized protein</fullName>
    </submittedName>
</protein>
<gene>
    <name evidence="1" type="ORF">PROFUN_14982</name>
</gene>
<dbReference type="AlphaFoldDB" id="A0A2P6MY33"/>